<dbReference type="STRING" id="617002.SAMN05660653_01514"/>
<reference evidence="2 3" key="1">
    <citation type="submission" date="2016-10" db="EMBL/GenBank/DDBJ databases">
        <authorList>
            <person name="de Groot N.N."/>
        </authorList>
    </citation>
    <scope>NUCLEOTIDE SEQUENCE [LARGE SCALE GENOMIC DNA]</scope>
    <source>
        <strain evidence="2 3">ASO4-2</strain>
    </source>
</reference>
<dbReference type="InterPro" id="IPR036380">
    <property type="entry name" value="Isochorismatase-like_sf"/>
</dbReference>
<proteinExistence type="predicted"/>
<dbReference type="AlphaFoldDB" id="A0A1G6CGN4"/>
<organism evidence="2 3">
    <name type="scientific">Desulfonatronum thiosulfatophilum</name>
    <dbReference type="NCBI Taxonomy" id="617002"/>
    <lineage>
        <taxon>Bacteria</taxon>
        <taxon>Pseudomonadati</taxon>
        <taxon>Thermodesulfobacteriota</taxon>
        <taxon>Desulfovibrionia</taxon>
        <taxon>Desulfovibrionales</taxon>
        <taxon>Desulfonatronaceae</taxon>
        <taxon>Desulfonatronum</taxon>
    </lineage>
</organism>
<evidence type="ECO:0000259" key="1">
    <source>
        <dbReference type="Pfam" id="PF00857"/>
    </source>
</evidence>
<name>A0A1G6CGN4_9BACT</name>
<dbReference type="RefSeq" id="WP_279615053.1">
    <property type="nucleotide sequence ID" value="NZ_FMXO01000008.1"/>
</dbReference>
<dbReference type="EMBL" id="FMXO01000008">
    <property type="protein sequence ID" value="SDB32067.1"/>
    <property type="molecule type" value="Genomic_DNA"/>
</dbReference>
<dbReference type="Gene3D" id="3.40.50.850">
    <property type="entry name" value="Isochorismatase-like"/>
    <property type="match status" value="1"/>
</dbReference>
<dbReference type="InterPro" id="IPR000868">
    <property type="entry name" value="Isochorismatase-like_dom"/>
</dbReference>
<dbReference type="Proteomes" id="UP000198771">
    <property type="component" value="Unassembled WGS sequence"/>
</dbReference>
<feature type="domain" description="Isochorismatase-like" evidence="1">
    <location>
        <begin position="8"/>
        <end position="182"/>
    </location>
</feature>
<accession>A0A1G6CGN4</accession>
<dbReference type="CDD" id="cd00431">
    <property type="entry name" value="cysteine_hydrolases"/>
    <property type="match status" value="1"/>
</dbReference>
<evidence type="ECO:0000313" key="3">
    <source>
        <dbReference type="Proteomes" id="UP000198771"/>
    </source>
</evidence>
<dbReference type="SUPFAM" id="SSF52499">
    <property type="entry name" value="Isochorismatase-like hydrolases"/>
    <property type="match status" value="1"/>
</dbReference>
<evidence type="ECO:0000313" key="2">
    <source>
        <dbReference type="EMBL" id="SDB32067.1"/>
    </source>
</evidence>
<sequence>MQTLINPALIVVDMQNDFVLPGAPATVAGARETIPSIRGLLDHARRHSWPVVHAVREHRADGSDVEYTRRELFRESGGICVAGTPGARIVEELTPEPGDYVLTKQRFSAFLGTELDLLLRRLRITTLVIAGTQYPNCIRATAVDALARDYRVVVITDACSAQTKQIAKNNVEDMRNMGMICIPLQNLLPRFQ</sequence>
<dbReference type="PANTHER" id="PTHR47044">
    <property type="entry name" value="OS02G0276400 PROTEIN"/>
    <property type="match status" value="1"/>
</dbReference>
<protein>
    <submittedName>
        <fullName evidence="2">Nicotinamidase-related amidase</fullName>
    </submittedName>
</protein>
<dbReference type="Pfam" id="PF00857">
    <property type="entry name" value="Isochorismatase"/>
    <property type="match status" value="1"/>
</dbReference>
<gene>
    <name evidence="2" type="ORF">SAMN05660653_01514</name>
</gene>
<keyword evidence="3" id="KW-1185">Reference proteome</keyword>